<protein>
    <submittedName>
        <fullName evidence="1">Uncharacterized protein</fullName>
    </submittedName>
</protein>
<comment type="caution">
    <text evidence="1">The sequence shown here is derived from an EMBL/GenBank/DDBJ whole genome shotgun (WGS) entry which is preliminary data.</text>
</comment>
<dbReference type="AlphaFoldDB" id="A0AAW9QM99"/>
<keyword evidence="2" id="KW-1185">Reference proteome</keyword>
<dbReference type="EMBL" id="JBAFSM010000037">
    <property type="protein sequence ID" value="MEG3438917.1"/>
    <property type="molecule type" value="Genomic_DNA"/>
</dbReference>
<dbReference type="RefSeq" id="WP_332866402.1">
    <property type="nucleotide sequence ID" value="NZ_JBAFSM010000037.1"/>
</dbReference>
<organism evidence="1 2">
    <name type="scientific">Pannus brasiliensis CCIBt3594</name>
    <dbReference type="NCBI Taxonomy" id="1427578"/>
    <lineage>
        <taxon>Bacteria</taxon>
        <taxon>Bacillati</taxon>
        <taxon>Cyanobacteriota</taxon>
        <taxon>Cyanophyceae</taxon>
        <taxon>Oscillatoriophycideae</taxon>
        <taxon>Chroococcales</taxon>
        <taxon>Microcystaceae</taxon>
        <taxon>Pannus</taxon>
    </lineage>
</organism>
<accession>A0AAW9QM99</accession>
<proteinExistence type="predicted"/>
<name>A0AAW9QM99_9CHRO</name>
<evidence type="ECO:0000313" key="1">
    <source>
        <dbReference type="EMBL" id="MEG3438917.1"/>
    </source>
</evidence>
<dbReference type="Proteomes" id="UP001328733">
    <property type="component" value="Unassembled WGS sequence"/>
</dbReference>
<sequence length="54" mass="6292">MSIWILALFHQSRIGSCWQSEPKRLSINGFTRIERCYDPIEGNCQQLNPEILAQ</sequence>
<gene>
    <name evidence="1" type="ORF">V0288_17450</name>
</gene>
<evidence type="ECO:0000313" key="2">
    <source>
        <dbReference type="Proteomes" id="UP001328733"/>
    </source>
</evidence>
<reference evidence="1 2" key="1">
    <citation type="submission" date="2024-01" db="EMBL/GenBank/DDBJ databases">
        <title>Genomic insights into the taxonomy and metabolism of the cyanobacterium Pannus brasiliensis CCIBt3594.</title>
        <authorList>
            <person name="Machado M."/>
            <person name="Botero N.B."/>
            <person name="Andreote A.P.D."/>
            <person name="Feitosa A.M.T."/>
            <person name="Popin R."/>
            <person name="Sivonen K."/>
            <person name="Fiore M.F."/>
        </authorList>
    </citation>
    <scope>NUCLEOTIDE SEQUENCE [LARGE SCALE GENOMIC DNA]</scope>
    <source>
        <strain evidence="1 2">CCIBt3594</strain>
    </source>
</reference>